<dbReference type="Proteomes" id="UP000309016">
    <property type="component" value="Chromosome"/>
</dbReference>
<sequence>MRAEDIFWYNESHLERIGEEGRKKLVKLIQGLDKEPKPKRMTKKQLQEEETRRKIIQLFERSAKRYQEKKKGNNPQ</sequence>
<dbReference type="KEGG" id="afla:FHG64_16055"/>
<evidence type="ECO:0000313" key="2">
    <source>
        <dbReference type="Proteomes" id="UP000309016"/>
    </source>
</evidence>
<dbReference type="RefSeq" id="WP_139067340.1">
    <property type="nucleotide sequence ID" value="NZ_CP040812.1"/>
</dbReference>
<reference evidence="1 2" key="1">
    <citation type="submission" date="2019-06" db="EMBL/GenBank/DDBJ databases">
        <title>Complete genome sequence of Antarcticibacterium flavum KCTC 52984T from an Antarctic marine sediment.</title>
        <authorList>
            <person name="Lee Y.M."/>
            <person name="Shin S.C."/>
        </authorList>
    </citation>
    <scope>NUCLEOTIDE SEQUENCE [LARGE SCALE GENOMIC DNA]</scope>
    <source>
        <strain evidence="1 2">KCTC 52984</strain>
    </source>
</reference>
<proteinExistence type="predicted"/>
<organism evidence="1 2">
    <name type="scientific">Antarcticibacterium flavum</name>
    <dbReference type="NCBI Taxonomy" id="2058175"/>
    <lineage>
        <taxon>Bacteria</taxon>
        <taxon>Pseudomonadati</taxon>
        <taxon>Bacteroidota</taxon>
        <taxon>Flavobacteriia</taxon>
        <taxon>Flavobacteriales</taxon>
        <taxon>Flavobacteriaceae</taxon>
        <taxon>Antarcticibacterium</taxon>
    </lineage>
</organism>
<evidence type="ECO:0000313" key="1">
    <source>
        <dbReference type="EMBL" id="QCY70782.1"/>
    </source>
</evidence>
<dbReference type="EMBL" id="CP040812">
    <property type="protein sequence ID" value="QCY70782.1"/>
    <property type="molecule type" value="Genomic_DNA"/>
</dbReference>
<name>A0A5B7X7N4_9FLAO</name>
<keyword evidence="2" id="KW-1185">Reference proteome</keyword>
<protein>
    <submittedName>
        <fullName evidence="1">Uncharacterized protein</fullName>
    </submittedName>
</protein>
<dbReference type="AlphaFoldDB" id="A0A5B7X7N4"/>
<gene>
    <name evidence="1" type="ORF">FHG64_16055</name>
</gene>
<accession>A0A5B7X7N4</accession>